<feature type="compositionally biased region" description="Pro residues" evidence="1">
    <location>
        <begin position="238"/>
        <end position="250"/>
    </location>
</feature>
<feature type="compositionally biased region" description="Low complexity" evidence="1">
    <location>
        <begin position="197"/>
        <end position="206"/>
    </location>
</feature>
<sequence>MTTQRDPMLDAEERLLAEQLARIAPRGEPSAELDARILAMAGRGTVHAPSSSARRRPKRWPVWLGVAASLTAVAGLVWRLEPILHPGQPVRYEAPAPVAADTDPNGQRSPVAYVATQVAADAVPPPAPPMMSAPLPGAAQKPASPAAKSMAEVAMKPAVDAASEAEAVAPEPAPAAMAAKSAVVDSDLVQEMPRRPAPTSADAAYAPAPPPATPAPVAAERNRAVQAADAPTARIAAPAPPAAPPPPPAPTEDRAGFDARPPATADAPEVRQAWLSRIRELRDAGDTDEAKASLKAFVQRYPKAEIPADLKPLLPPPSPPTPSP</sequence>
<feature type="region of interest" description="Disordered" evidence="1">
    <location>
        <begin position="125"/>
        <end position="144"/>
    </location>
</feature>
<feature type="region of interest" description="Disordered" evidence="1">
    <location>
        <begin position="193"/>
        <end position="269"/>
    </location>
</feature>
<feature type="region of interest" description="Disordered" evidence="1">
    <location>
        <begin position="305"/>
        <end position="324"/>
    </location>
</feature>
<keyword evidence="2" id="KW-0812">Transmembrane</keyword>
<reference evidence="4" key="1">
    <citation type="submission" date="2018-05" db="EMBL/GenBank/DDBJ databases">
        <title>Luteimonas pekinense sp. nov., isolated from human Meibomian gland secretions, Beijing, China.</title>
        <authorList>
            <person name="Wen T."/>
            <person name="Bai H."/>
            <person name="Lv H."/>
        </authorList>
    </citation>
    <scope>NUCLEOTIDE SEQUENCE [LARGE SCALE GENOMIC DNA]</scope>
    <source>
        <strain evidence="4">83-4</strain>
    </source>
</reference>
<dbReference type="RefSeq" id="WP_112926015.1">
    <property type="nucleotide sequence ID" value="NZ_CP029556.1"/>
</dbReference>
<keyword evidence="4" id="KW-1185">Reference proteome</keyword>
<keyword evidence="2" id="KW-1133">Transmembrane helix</keyword>
<evidence type="ECO:0000313" key="4">
    <source>
        <dbReference type="Proteomes" id="UP000251842"/>
    </source>
</evidence>
<dbReference type="Proteomes" id="UP000251842">
    <property type="component" value="Chromosome"/>
</dbReference>
<dbReference type="OrthoDB" id="6057666at2"/>
<dbReference type="KEGG" id="lue:DCD74_03025"/>
<gene>
    <name evidence="3" type="ORF">DCD74_03025</name>
</gene>
<evidence type="ECO:0000256" key="1">
    <source>
        <dbReference type="SAM" id="MobiDB-lite"/>
    </source>
</evidence>
<name>A0A344J440_9GAMM</name>
<evidence type="ECO:0000256" key="2">
    <source>
        <dbReference type="SAM" id="Phobius"/>
    </source>
</evidence>
<evidence type="ECO:0000313" key="3">
    <source>
        <dbReference type="EMBL" id="AXA83800.1"/>
    </source>
</evidence>
<keyword evidence="2" id="KW-0472">Membrane</keyword>
<organism evidence="3 4">
    <name type="scientific">Solilutibacter oculi</name>
    <dbReference type="NCBI Taxonomy" id="2698682"/>
    <lineage>
        <taxon>Bacteria</taxon>
        <taxon>Pseudomonadati</taxon>
        <taxon>Pseudomonadota</taxon>
        <taxon>Gammaproteobacteria</taxon>
        <taxon>Lysobacterales</taxon>
        <taxon>Lysobacteraceae</taxon>
        <taxon>Solilutibacter</taxon>
    </lineage>
</organism>
<proteinExistence type="predicted"/>
<dbReference type="EMBL" id="CP029556">
    <property type="protein sequence ID" value="AXA83800.1"/>
    <property type="molecule type" value="Genomic_DNA"/>
</dbReference>
<accession>A0A344J440</accession>
<dbReference type="AlphaFoldDB" id="A0A344J440"/>
<feature type="transmembrane region" description="Helical" evidence="2">
    <location>
        <begin position="60"/>
        <end position="80"/>
    </location>
</feature>
<feature type="compositionally biased region" description="Pro residues" evidence="1">
    <location>
        <begin position="313"/>
        <end position="324"/>
    </location>
</feature>
<protein>
    <submittedName>
        <fullName evidence="3">Uncharacterized protein</fullName>
    </submittedName>
</protein>
<feature type="compositionally biased region" description="Low complexity" evidence="1">
    <location>
        <begin position="227"/>
        <end position="237"/>
    </location>
</feature>
<feature type="compositionally biased region" description="Low complexity" evidence="1">
    <location>
        <begin position="132"/>
        <end position="144"/>
    </location>
</feature>